<feature type="DNA-binding region" description="H-T-H motif" evidence="2">
    <location>
        <begin position="31"/>
        <end position="50"/>
    </location>
</feature>
<dbReference type="InterPro" id="IPR001647">
    <property type="entry name" value="HTH_TetR"/>
</dbReference>
<dbReference type="Proteomes" id="UP001241072">
    <property type="component" value="Unassembled WGS sequence"/>
</dbReference>
<evidence type="ECO:0000313" key="4">
    <source>
        <dbReference type="EMBL" id="MDO7881470.1"/>
    </source>
</evidence>
<comment type="caution">
    <text evidence="4">The sequence shown here is derived from an EMBL/GenBank/DDBJ whole genome shotgun (WGS) entry which is preliminary data.</text>
</comment>
<dbReference type="SUPFAM" id="SSF46689">
    <property type="entry name" value="Homeodomain-like"/>
    <property type="match status" value="1"/>
</dbReference>
<organism evidence="4 5">
    <name type="scientific">Antiquaquibacter soli</name>
    <dbReference type="NCBI Taxonomy" id="3064523"/>
    <lineage>
        <taxon>Bacteria</taxon>
        <taxon>Bacillati</taxon>
        <taxon>Actinomycetota</taxon>
        <taxon>Actinomycetes</taxon>
        <taxon>Micrococcales</taxon>
        <taxon>Microbacteriaceae</taxon>
        <taxon>Antiquaquibacter</taxon>
    </lineage>
</organism>
<keyword evidence="5" id="KW-1185">Reference proteome</keyword>
<accession>A0ABT9BPY4</accession>
<name>A0ABT9BPY4_9MICO</name>
<keyword evidence="1 2" id="KW-0238">DNA-binding</keyword>
<evidence type="ECO:0000313" key="5">
    <source>
        <dbReference type="Proteomes" id="UP001241072"/>
    </source>
</evidence>
<reference evidence="4 5" key="1">
    <citation type="submission" date="2023-07" db="EMBL/GenBank/DDBJ databases">
        <title>Protaetiibacter sp. nov WY-16 isolated from soil.</title>
        <authorList>
            <person name="Liu B."/>
            <person name="Wan Y."/>
        </authorList>
    </citation>
    <scope>NUCLEOTIDE SEQUENCE [LARGE SCALE GENOMIC DNA]</scope>
    <source>
        <strain evidence="4 5">WY-16</strain>
    </source>
</reference>
<dbReference type="EMBL" id="JAUQUB010000001">
    <property type="protein sequence ID" value="MDO7881470.1"/>
    <property type="molecule type" value="Genomic_DNA"/>
</dbReference>
<evidence type="ECO:0000256" key="1">
    <source>
        <dbReference type="ARBA" id="ARBA00023125"/>
    </source>
</evidence>
<dbReference type="Gene3D" id="1.10.357.10">
    <property type="entry name" value="Tetracycline Repressor, domain 2"/>
    <property type="match status" value="1"/>
</dbReference>
<dbReference type="InterPro" id="IPR009057">
    <property type="entry name" value="Homeodomain-like_sf"/>
</dbReference>
<sequence>MTLTPKGEARREALLDAVLRVLERDGASGVTHRSVAAEAGVPVASATYYFATLDDLFVSALRRATQQQVALFADLGEHDLRGFAEVMHDWAFTHRGAAIAQYELMFLAMRRDALRADAEAWYGALEHAIDPERLHPVRTRVTAHAIDGLLLRMLWLGEPSTVGEIEAAVREITSAISA</sequence>
<protein>
    <submittedName>
        <fullName evidence="4">TetR family transcriptional regulator</fullName>
    </submittedName>
</protein>
<dbReference type="RefSeq" id="WP_305001881.1">
    <property type="nucleotide sequence ID" value="NZ_JAUQUB010000001.1"/>
</dbReference>
<dbReference type="Pfam" id="PF00440">
    <property type="entry name" value="TetR_N"/>
    <property type="match status" value="1"/>
</dbReference>
<evidence type="ECO:0000259" key="3">
    <source>
        <dbReference type="PROSITE" id="PS50977"/>
    </source>
</evidence>
<gene>
    <name evidence="4" type="ORF">Q5716_04435</name>
</gene>
<evidence type="ECO:0000256" key="2">
    <source>
        <dbReference type="PROSITE-ProRule" id="PRU00335"/>
    </source>
</evidence>
<dbReference type="PROSITE" id="PS50977">
    <property type="entry name" value="HTH_TETR_2"/>
    <property type="match status" value="1"/>
</dbReference>
<feature type="domain" description="HTH tetR-type" evidence="3">
    <location>
        <begin position="8"/>
        <end position="68"/>
    </location>
</feature>
<dbReference type="InterPro" id="IPR041583">
    <property type="entry name" value="TetR_C_31"/>
</dbReference>
<proteinExistence type="predicted"/>
<dbReference type="Pfam" id="PF17940">
    <property type="entry name" value="TetR_C_31"/>
    <property type="match status" value="1"/>
</dbReference>